<accession>E1R2S5</accession>
<organism evidence="1 2">
    <name type="scientific">Sediminispirochaeta smaragdinae (strain DSM 11293 / JCM 15392 / SEBR 4228)</name>
    <name type="common">Spirochaeta smaragdinae</name>
    <dbReference type="NCBI Taxonomy" id="573413"/>
    <lineage>
        <taxon>Bacteria</taxon>
        <taxon>Pseudomonadati</taxon>
        <taxon>Spirochaetota</taxon>
        <taxon>Spirochaetia</taxon>
        <taxon>Spirochaetales</taxon>
        <taxon>Spirochaetaceae</taxon>
        <taxon>Sediminispirochaeta</taxon>
    </lineage>
</organism>
<proteinExistence type="predicted"/>
<dbReference type="InterPro" id="IPR016195">
    <property type="entry name" value="Pol/histidinol_Pase-like"/>
</dbReference>
<dbReference type="eggNOG" id="COG1387">
    <property type="taxonomic scope" value="Bacteria"/>
</dbReference>
<dbReference type="STRING" id="573413.Spirs_1230"/>
<protein>
    <submittedName>
        <fullName evidence="1">PHP domain protein</fullName>
    </submittedName>
</protein>
<dbReference type="AlphaFoldDB" id="E1R2S5"/>
<dbReference type="Proteomes" id="UP000002318">
    <property type="component" value="Chromosome"/>
</dbReference>
<keyword evidence="2" id="KW-1185">Reference proteome</keyword>
<dbReference type="HOGENOM" id="CLU_548472_0_0_12"/>
<sequence>MHSYIKDEALEKLLRYADYHFHTAYSDNRDRATIRQMVDAGLACGITAFGTGDHNHNLSLESWTRQRAETEKLGSLIPDVSIVNNCEITFRIGHALVIEPSRIEGSAREGFFYLLSGQKQNLVIVNHPYLPSDRFRGTFLPHAAGIEAINGSTLRSLLRDGVLDAWIEDESQDSLIAYPHIACYAAYLDRGFPVSVLGNSDAHTVDEIGLGVTGFIDESCSRSIRNWNTFAATDTGIALHWRFDKEGGRVDYKALCDGGPVPVQWYRGSLPLGLFPASGSLDLTTPGLYWFGFHRHTRFALSSPIAVGQPPSLSGDGSYNHLWALYYNCVNEEKVSHPIWFYGSDKSRFKNREGAEVSVTFAFVEHDVVIDKSGPLSILDELYLWLDRNEIHEYRFFDLQYLLDRGTLSVKAHLIPSLLIEDKQAANRYREASDAIRTMREQARGAEIYIDVLPLFRLETEASDLVAEDPVYHVTSHIVSDVGTGNLTQKFFDDIQE</sequence>
<evidence type="ECO:0000313" key="1">
    <source>
        <dbReference type="EMBL" id="ADK80357.1"/>
    </source>
</evidence>
<reference evidence="2" key="1">
    <citation type="journal article" date="2010" name="Stand. Genomic Sci.">
        <title>Complete genome sequence of Spirochaeta smaragdinae type strain (SEBR 4228).</title>
        <authorList>
            <person name="Mavromatis K."/>
            <person name="Yasawong M."/>
            <person name="Chertkov O."/>
            <person name="Lapidus A."/>
            <person name="Lucas S."/>
            <person name="Nolan M."/>
            <person name="Del Rio T.G."/>
            <person name="Tice H."/>
            <person name="Cheng J.F."/>
            <person name="Pitluck S."/>
            <person name="Liolios K."/>
            <person name="Ivanova N."/>
            <person name="Tapia R."/>
            <person name="Han C."/>
            <person name="Bruce D."/>
            <person name="Goodwin L."/>
            <person name="Pati A."/>
            <person name="Chen A."/>
            <person name="Palaniappan K."/>
            <person name="Land M."/>
            <person name="Hauser L."/>
            <person name="Chang Y.J."/>
            <person name="Jeffries C.D."/>
            <person name="Detter J.C."/>
            <person name="Rohde M."/>
            <person name="Brambilla E."/>
            <person name="Spring S."/>
            <person name="Goker M."/>
            <person name="Sikorski J."/>
            <person name="Woyke T."/>
            <person name="Bristow J."/>
            <person name="Eisen J.A."/>
            <person name="Markowitz V."/>
            <person name="Hugenholtz P."/>
            <person name="Klenk H.P."/>
            <person name="Kyrpides N.C."/>
        </authorList>
    </citation>
    <scope>NUCLEOTIDE SEQUENCE [LARGE SCALE GENOMIC DNA]</scope>
    <source>
        <strain evidence="2">DSM 11293 / JCM 15392 / SEBR 4228</strain>
    </source>
</reference>
<dbReference type="Gene3D" id="3.20.20.140">
    <property type="entry name" value="Metal-dependent hydrolases"/>
    <property type="match status" value="1"/>
</dbReference>
<name>E1R2S5_SEDSS</name>
<evidence type="ECO:0000313" key="2">
    <source>
        <dbReference type="Proteomes" id="UP000002318"/>
    </source>
</evidence>
<dbReference type="KEGG" id="ssm:Spirs_1230"/>
<dbReference type="SUPFAM" id="SSF89550">
    <property type="entry name" value="PHP domain-like"/>
    <property type="match status" value="1"/>
</dbReference>
<dbReference type="EMBL" id="CP002116">
    <property type="protein sequence ID" value="ADK80357.1"/>
    <property type="molecule type" value="Genomic_DNA"/>
</dbReference>
<gene>
    <name evidence="1" type="ordered locus">Spirs_1230</name>
</gene>